<protein>
    <submittedName>
        <fullName evidence="1">Peroxiredoxin</fullName>
    </submittedName>
</protein>
<gene>
    <name evidence="1" type="ORF">FHS31_001840</name>
</gene>
<proteinExistence type="predicted"/>
<dbReference type="RefSeq" id="WP_243843379.1">
    <property type="nucleotide sequence ID" value="NZ_JAAOZC010000004.1"/>
</dbReference>
<evidence type="ECO:0000313" key="2">
    <source>
        <dbReference type="Proteomes" id="UP000727456"/>
    </source>
</evidence>
<dbReference type="InterPro" id="IPR027396">
    <property type="entry name" value="DsrEFH-like"/>
</dbReference>
<sequence>MRALTIIVATAEETRLRSALGLALSYQAIGGEVTLFLDTAAVAILRPPIIGADDAHWLANGLPILAALIDEALDAGVKAIVCQAGLASAQLTMGDLDPRIEAGGMVGLLVALNEGRLVVI</sequence>
<reference evidence="1 2" key="1">
    <citation type="submission" date="2020-03" db="EMBL/GenBank/DDBJ databases">
        <title>Genomic Encyclopedia of Type Strains, Phase III (KMG-III): the genomes of soil and plant-associated and newly described type strains.</title>
        <authorList>
            <person name="Whitman W."/>
        </authorList>
    </citation>
    <scope>NUCLEOTIDE SEQUENCE [LARGE SCALE GENOMIC DNA]</scope>
    <source>
        <strain evidence="1 2">CECT 8804</strain>
    </source>
</reference>
<organism evidence="1 2">
    <name type="scientific">Sphingomonas vulcanisoli</name>
    <dbReference type="NCBI Taxonomy" id="1658060"/>
    <lineage>
        <taxon>Bacteria</taxon>
        <taxon>Pseudomonadati</taxon>
        <taxon>Pseudomonadota</taxon>
        <taxon>Alphaproteobacteria</taxon>
        <taxon>Sphingomonadales</taxon>
        <taxon>Sphingomonadaceae</taxon>
        <taxon>Sphingomonas</taxon>
    </lineage>
</organism>
<dbReference type="EMBL" id="JAAOZC010000004">
    <property type="protein sequence ID" value="NIJ08223.1"/>
    <property type="molecule type" value="Genomic_DNA"/>
</dbReference>
<dbReference type="Pfam" id="PF02635">
    <property type="entry name" value="DsrE"/>
    <property type="match status" value="1"/>
</dbReference>
<dbReference type="InterPro" id="IPR003787">
    <property type="entry name" value="Sulphur_relay_DsrE/F-like"/>
</dbReference>
<keyword evidence="2" id="KW-1185">Reference proteome</keyword>
<evidence type="ECO:0000313" key="1">
    <source>
        <dbReference type="EMBL" id="NIJ08223.1"/>
    </source>
</evidence>
<dbReference type="Proteomes" id="UP000727456">
    <property type="component" value="Unassembled WGS sequence"/>
</dbReference>
<dbReference type="Gene3D" id="3.40.1260.10">
    <property type="entry name" value="DsrEFH-like"/>
    <property type="match status" value="1"/>
</dbReference>
<dbReference type="SUPFAM" id="SSF75169">
    <property type="entry name" value="DsrEFH-like"/>
    <property type="match status" value="1"/>
</dbReference>
<accession>A0ABX0TT19</accession>
<name>A0ABX0TT19_9SPHN</name>
<comment type="caution">
    <text evidence="1">The sequence shown here is derived from an EMBL/GenBank/DDBJ whole genome shotgun (WGS) entry which is preliminary data.</text>
</comment>